<name>C1EF25_MICCC</name>
<organism evidence="3 4">
    <name type="scientific">Micromonas commoda (strain RCC299 / NOUM17 / CCMP2709)</name>
    <name type="common">Picoplanktonic green alga</name>
    <dbReference type="NCBI Taxonomy" id="296587"/>
    <lineage>
        <taxon>Eukaryota</taxon>
        <taxon>Viridiplantae</taxon>
        <taxon>Chlorophyta</taxon>
        <taxon>Mamiellophyceae</taxon>
        <taxon>Mamiellales</taxon>
        <taxon>Mamiellaceae</taxon>
        <taxon>Micromonas</taxon>
    </lineage>
</organism>
<dbReference type="EMBL" id="CP001330">
    <property type="protein sequence ID" value="ACO66633.1"/>
    <property type="molecule type" value="Genomic_DNA"/>
</dbReference>
<dbReference type="SMART" id="SM00116">
    <property type="entry name" value="CBS"/>
    <property type="match status" value="1"/>
</dbReference>
<sequence length="86" mass="9632">MARNSASRTFVELIFARAETTLGRLVALMATHSIHHVYVIDEDDAPIAVITSTDVLRLFVVDDEDCMWNVVWAPGRGVEEAMEARE</sequence>
<dbReference type="AlphaFoldDB" id="C1EF25"/>
<accession>C1EF25</accession>
<dbReference type="Proteomes" id="UP000002009">
    <property type="component" value="Chromosome 11"/>
</dbReference>
<proteinExistence type="predicted"/>
<dbReference type="Pfam" id="PF00571">
    <property type="entry name" value="CBS"/>
    <property type="match status" value="1"/>
</dbReference>
<dbReference type="InterPro" id="IPR046342">
    <property type="entry name" value="CBS_dom_sf"/>
</dbReference>
<evidence type="ECO:0000313" key="4">
    <source>
        <dbReference type="Proteomes" id="UP000002009"/>
    </source>
</evidence>
<dbReference type="Gene3D" id="3.10.580.10">
    <property type="entry name" value="CBS-domain"/>
    <property type="match status" value="1"/>
</dbReference>
<evidence type="ECO:0000256" key="1">
    <source>
        <dbReference type="PROSITE-ProRule" id="PRU00703"/>
    </source>
</evidence>
<evidence type="ECO:0000259" key="2">
    <source>
        <dbReference type="PROSITE" id="PS51371"/>
    </source>
</evidence>
<feature type="domain" description="CBS" evidence="2">
    <location>
        <begin position="6"/>
        <end position="66"/>
    </location>
</feature>
<dbReference type="GeneID" id="8247504"/>
<evidence type="ECO:0000313" key="3">
    <source>
        <dbReference type="EMBL" id="ACO66633.1"/>
    </source>
</evidence>
<dbReference type="OrthoDB" id="449052at2759"/>
<keyword evidence="4" id="KW-1185">Reference proteome</keyword>
<dbReference type="KEGG" id="mis:MICPUN_62828"/>
<reference evidence="3 4" key="1">
    <citation type="journal article" date="2009" name="Science">
        <title>Green evolution and dynamic adaptations revealed by genomes of the marine picoeukaryotes Micromonas.</title>
        <authorList>
            <person name="Worden A.Z."/>
            <person name="Lee J.H."/>
            <person name="Mock T."/>
            <person name="Rouze P."/>
            <person name="Simmons M.P."/>
            <person name="Aerts A.L."/>
            <person name="Allen A.E."/>
            <person name="Cuvelier M.L."/>
            <person name="Derelle E."/>
            <person name="Everett M.V."/>
            <person name="Foulon E."/>
            <person name="Grimwood J."/>
            <person name="Gundlach H."/>
            <person name="Henrissat B."/>
            <person name="Napoli C."/>
            <person name="McDonald S.M."/>
            <person name="Parker M.S."/>
            <person name="Rombauts S."/>
            <person name="Salamov A."/>
            <person name="Von Dassow P."/>
            <person name="Badger J.H."/>
            <person name="Coutinho P.M."/>
            <person name="Demir E."/>
            <person name="Dubchak I."/>
            <person name="Gentemann C."/>
            <person name="Eikrem W."/>
            <person name="Gready J.E."/>
            <person name="John U."/>
            <person name="Lanier W."/>
            <person name="Lindquist E.A."/>
            <person name="Lucas S."/>
            <person name="Mayer K.F."/>
            <person name="Moreau H."/>
            <person name="Not F."/>
            <person name="Otillar R."/>
            <person name="Panaud O."/>
            <person name="Pangilinan J."/>
            <person name="Paulsen I."/>
            <person name="Piegu B."/>
            <person name="Poliakov A."/>
            <person name="Robbens S."/>
            <person name="Schmutz J."/>
            <person name="Toulza E."/>
            <person name="Wyss T."/>
            <person name="Zelensky A."/>
            <person name="Zhou K."/>
            <person name="Armbrust E.V."/>
            <person name="Bhattacharya D."/>
            <person name="Goodenough U.W."/>
            <person name="Van de Peer Y."/>
            <person name="Grigoriev I.V."/>
        </authorList>
    </citation>
    <scope>NUCLEOTIDE SEQUENCE [LARGE SCALE GENOMIC DNA]</scope>
    <source>
        <strain evidence="4">RCC299 / NOUM17</strain>
    </source>
</reference>
<protein>
    <recommendedName>
        <fullName evidence="2">CBS domain-containing protein</fullName>
    </recommendedName>
</protein>
<keyword evidence="1" id="KW-0129">CBS domain</keyword>
<dbReference type="SUPFAM" id="SSF54631">
    <property type="entry name" value="CBS-domain pair"/>
    <property type="match status" value="1"/>
</dbReference>
<gene>
    <name evidence="3" type="ORF">MICPUN_62828</name>
</gene>
<dbReference type="PROSITE" id="PS51371">
    <property type="entry name" value="CBS"/>
    <property type="match status" value="1"/>
</dbReference>
<dbReference type="RefSeq" id="XP_002505375.1">
    <property type="nucleotide sequence ID" value="XM_002505329.1"/>
</dbReference>
<dbReference type="InParanoid" id="C1EF25"/>
<dbReference type="InterPro" id="IPR000644">
    <property type="entry name" value="CBS_dom"/>
</dbReference>